<name>A0A1A7RD07_9GAMM</name>
<dbReference type="EMBL" id="LZDS01000008">
    <property type="protein sequence ID" value="OBX29399.1"/>
    <property type="molecule type" value="Genomic_DNA"/>
</dbReference>
<feature type="signal peptide" evidence="1">
    <location>
        <begin position="1"/>
        <end position="18"/>
    </location>
</feature>
<keyword evidence="3" id="KW-1185">Reference proteome</keyword>
<dbReference type="Proteomes" id="UP000185753">
    <property type="component" value="Unassembled WGS sequence"/>
</dbReference>
<accession>A0A1A7RD07</accession>
<dbReference type="STRING" id="1443941.A9J31_13855"/>
<keyword evidence="1" id="KW-0732">Signal</keyword>
<gene>
    <name evidence="2" type="ORF">A9J31_13855</name>
</gene>
<protein>
    <submittedName>
        <fullName evidence="2">Uncharacterized protein</fullName>
    </submittedName>
</protein>
<feature type="chain" id="PRO_5008360818" evidence="1">
    <location>
        <begin position="19"/>
        <end position="153"/>
    </location>
</feature>
<proteinExistence type="predicted"/>
<evidence type="ECO:0000256" key="1">
    <source>
        <dbReference type="SAM" id="SignalP"/>
    </source>
</evidence>
<reference evidence="3" key="1">
    <citation type="submission" date="2016-06" db="EMBL/GenBank/DDBJ databases">
        <authorList>
            <person name="Radolfova-Krizova L."/>
            <person name="Nemec A."/>
        </authorList>
    </citation>
    <scope>NUCLEOTIDE SEQUENCE [LARGE SCALE GENOMIC DNA]</scope>
    <source>
        <strain evidence="3">ANC 4275</strain>
    </source>
</reference>
<evidence type="ECO:0000313" key="2">
    <source>
        <dbReference type="EMBL" id="OBX29399.1"/>
    </source>
</evidence>
<sequence length="153" mass="17273">MYTLRLCFCLLLAMPLLACQSQYVTTPNVATEAALVAESVDNGISTELEIPYLSAFRNLRQAYNHCVAFTSAEAYVYTDNRLEEHLEQGTLMARTENGAFLHKMLVEGMGADKTRITLFLPAKYHFAQARFKQDVQRALGQDKNCNTYEFAQS</sequence>
<dbReference type="RefSeq" id="WP_067762727.1">
    <property type="nucleotide sequence ID" value="NZ_LZDS01000008.1"/>
</dbReference>
<comment type="caution">
    <text evidence="2">The sequence shown here is derived from an EMBL/GenBank/DDBJ whole genome shotgun (WGS) entry which is preliminary data.</text>
</comment>
<dbReference type="AlphaFoldDB" id="A0A1A7RD07"/>
<dbReference type="OrthoDB" id="6688948at2"/>
<organism evidence="2 3">
    <name type="scientific">Acinetobacter gandensis</name>
    <dbReference type="NCBI Taxonomy" id="1443941"/>
    <lineage>
        <taxon>Bacteria</taxon>
        <taxon>Pseudomonadati</taxon>
        <taxon>Pseudomonadota</taxon>
        <taxon>Gammaproteobacteria</taxon>
        <taxon>Moraxellales</taxon>
        <taxon>Moraxellaceae</taxon>
        <taxon>Acinetobacter</taxon>
    </lineage>
</organism>
<evidence type="ECO:0000313" key="3">
    <source>
        <dbReference type="Proteomes" id="UP000185753"/>
    </source>
</evidence>